<protein>
    <recommendedName>
        <fullName evidence="9">DNA 3'-5' helicase</fullName>
        <ecNumber evidence="9">5.6.2.4</ecNumber>
    </recommendedName>
</protein>
<evidence type="ECO:0000256" key="8">
    <source>
        <dbReference type="ARBA" id="ARBA00034617"/>
    </source>
</evidence>
<dbReference type="SUPFAM" id="SSF52540">
    <property type="entry name" value="P-loop containing nucleoside triphosphate hydrolases"/>
    <property type="match status" value="1"/>
</dbReference>
<feature type="domain" description="Helicase ATP-binding" evidence="12">
    <location>
        <begin position="32"/>
        <end position="211"/>
    </location>
</feature>
<evidence type="ECO:0000256" key="10">
    <source>
        <dbReference type="ARBA" id="ARBA00048988"/>
    </source>
</evidence>
<dbReference type="SUPFAM" id="SSF46785">
    <property type="entry name" value="Winged helix' DNA-binding domain"/>
    <property type="match status" value="1"/>
</dbReference>
<dbReference type="GO" id="GO:0005524">
    <property type="term" value="F:ATP binding"/>
    <property type="evidence" value="ECO:0007669"/>
    <property type="project" value="UniProtKB-KW"/>
</dbReference>
<dbReference type="SMART" id="SM00973">
    <property type="entry name" value="Sec63"/>
    <property type="match status" value="1"/>
</dbReference>
<keyword evidence="7" id="KW-0469">Meiosis</keyword>
<comment type="caution">
    <text evidence="14">The sequence shown here is derived from an EMBL/GenBank/DDBJ whole genome shotgun (WGS) entry which is preliminary data.</text>
</comment>
<dbReference type="InterPro" id="IPR057842">
    <property type="entry name" value="WH_MER3"/>
</dbReference>
<feature type="region of interest" description="Disordered" evidence="11">
    <location>
        <begin position="1484"/>
        <end position="1521"/>
    </location>
</feature>
<dbReference type="PANTHER" id="PTHR47835">
    <property type="entry name" value="HFM1, ATP DEPENDENT DNA HELICASE HOMOLOG"/>
    <property type="match status" value="1"/>
</dbReference>
<dbReference type="Proteomes" id="UP001187531">
    <property type="component" value="Unassembled WGS sequence"/>
</dbReference>
<evidence type="ECO:0000256" key="5">
    <source>
        <dbReference type="ARBA" id="ARBA00022840"/>
    </source>
</evidence>
<keyword evidence="5" id="KW-0067">ATP-binding</keyword>
<dbReference type="SUPFAM" id="SSF158702">
    <property type="entry name" value="Sec63 N-terminal domain-like"/>
    <property type="match status" value="1"/>
</dbReference>
<reference evidence="14" key="1">
    <citation type="submission" date="2023-07" db="EMBL/GenBank/DDBJ databases">
        <title>Chromosome-level genome assembly of Artemia franciscana.</title>
        <authorList>
            <person name="Jo E."/>
        </authorList>
    </citation>
    <scope>NUCLEOTIDE SEQUENCE</scope>
    <source>
        <tissue evidence="14">Whole body</tissue>
    </source>
</reference>
<evidence type="ECO:0000256" key="2">
    <source>
        <dbReference type="ARBA" id="ARBA00022741"/>
    </source>
</evidence>
<dbReference type="InterPro" id="IPR014001">
    <property type="entry name" value="Helicase_ATP-bd"/>
</dbReference>
<evidence type="ECO:0000256" key="9">
    <source>
        <dbReference type="ARBA" id="ARBA00034808"/>
    </source>
</evidence>
<keyword evidence="15" id="KW-1185">Reference proteome</keyword>
<evidence type="ECO:0000256" key="4">
    <source>
        <dbReference type="ARBA" id="ARBA00022806"/>
    </source>
</evidence>
<evidence type="ECO:0000259" key="13">
    <source>
        <dbReference type="PROSITE" id="PS51194"/>
    </source>
</evidence>
<dbReference type="InterPro" id="IPR027417">
    <property type="entry name" value="P-loop_NTPase"/>
</dbReference>
<dbReference type="Pfam" id="PF02889">
    <property type="entry name" value="Sec63"/>
    <property type="match status" value="1"/>
</dbReference>
<evidence type="ECO:0000256" key="3">
    <source>
        <dbReference type="ARBA" id="ARBA00022801"/>
    </source>
</evidence>
<dbReference type="InterPro" id="IPR036388">
    <property type="entry name" value="WH-like_DNA-bd_sf"/>
</dbReference>
<feature type="region of interest" description="Disordered" evidence="11">
    <location>
        <begin position="1587"/>
        <end position="1608"/>
    </location>
</feature>
<dbReference type="SMART" id="SM00487">
    <property type="entry name" value="DEXDc"/>
    <property type="match status" value="1"/>
</dbReference>
<dbReference type="SMART" id="SM00490">
    <property type="entry name" value="HELICc"/>
    <property type="match status" value="1"/>
</dbReference>
<dbReference type="InterPro" id="IPR004179">
    <property type="entry name" value="Sec63-dom"/>
</dbReference>
<dbReference type="CDD" id="cd18795">
    <property type="entry name" value="SF2_C_Ski2"/>
    <property type="match status" value="1"/>
</dbReference>
<organism evidence="14 15">
    <name type="scientific">Artemia franciscana</name>
    <name type="common">Brine shrimp</name>
    <name type="synonym">Artemia sanfranciscana</name>
    <dbReference type="NCBI Taxonomy" id="6661"/>
    <lineage>
        <taxon>Eukaryota</taxon>
        <taxon>Metazoa</taxon>
        <taxon>Ecdysozoa</taxon>
        <taxon>Arthropoda</taxon>
        <taxon>Crustacea</taxon>
        <taxon>Branchiopoda</taxon>
        <taxon>Anostraca</taxon>
        <taxon>Artemiidae</taxon>
        <taxon>Artemia</taxon>
    </lineage>
</organism>
<evidence type="ECO:0000256" key="7">
    <source>
        <dbReference type="ARBA" id="ARBA00023254"/>
    </source>
</evidence>
<gene>
    <name evidence="14" type="ORF">QYM36_001819</name>
</gene>
<dbReference type="Pfam" id="PF00270">
    <property type="entry name" value="DEAD"/>
    <property type="match status" value="1"/>
</dbReference>
<dbReference type="EMBL" id="JAVRJZ010000004">
    <property type="protein sequence ID" value="KAK2723293.1"/>
    <property type="molecule type" value="Genomic_DNA"/>
</dbReference>
<dbReference type="FunFam" id="1.10.10.10:FF:000012">
    <property type="entry name" value="U5 small nuclear ribonucleoprotein helicase"/>
    <property type="match status" value="1"/>
</dbReference>
<feature type="compositionally biased region" description="Polar residues" evidence="11">
    <location>
        <begin position="1626"/>
        <end position="1640"/>
    </location>
</feature>
<dbReference type="GO" id="GO:0051321">
    <property type="term" value="P:meiotic cell cycle"/>
    <property type="evidence" value="ECO:0007669"/>
    <property type="project" value="UniProtKB-KW"/>
</dbReference>
<feature type="region of interest" description="Disordered" evidence="11">
    <location>
        <begin position="1132"/>
        <end position="1160"/>
    </location>
</feature>
<dbReference type="Gene3D" id="1.10.10.10">
    <property type="entry name" value="Winged helix-like DNA-binding domain superfamily/Winged helix DNA-binding domain"/>
    <property type="match status" value="1"/>
</dbReference>
<dbReference type="Gene3D" id="1.10.3380.10">
    <property type="entry name" value="Sec63 N-terminal domain-like domain"/>
    <property type="match status" value="1"/>
</dbReference>
<dbReference type="GO" id="GO:0043138">
    <property type="term" value="F:3'-5' DNA helicase activity"/>
    <property type="evidence" value="ECO:0007669"/>
    <property type="project" value="UniProtKB-EC"/>
</dbReference>
<dbReference type="GO" id="GO:0016787">
    <property type="term" value="F:hydrolase activity"/>
    <property type="evidence" value="ECO:0007669"/>
    <property type="project" value="UniProtKB-KW"/>
</dbReference>
<evidence type="ECO:0000313" key="15">
    <source>
        <dbReference type="Proteomes" id="UP001187531"/>
    </source>
</evidence>
<evidence type="ECO:0000256" key="6">
    <source>
        <dbReference type="ARBA" id="ARBA00023235"/>
    </source>
</evidence>
<dbReference type="PROSITE" id="PS51192">
    <property type="entry name" value="HELICASE_ATP_BIND_1"/>
    <property type="match status" value="1"/>
</dbReference>
<accession>A0AA88I5Q4</accession>
<sequence>MALKSTEELGNEEYQKLYHFPVFNILQSLAFEDAYLSNRDLVVSAPTGSGKTVIFELAMLNMIQSGLVSNGGKAVYVAPIKALCAERYRDWSVRFGSLGFRCVQITGDQATIDETESFNYANCIITTPEKFDSLSRRYLRDNIHDVKLFMIDEIHLISEENRGPVLEAVVTRMKLLASQLGCFTRFIGASATIPNGEDFVRWLNGDQGTGKLISISDDKRPVKVQRMVLGFKCQNDHSRFKFDIMLNYKLPRLIQQYSNGKPTLIFCSTRKGTQQTASYLAKQSALSVSEGGRTLAKMLSDPKLKEFVQSGVAFHHAGLNLEDRRIIEEAFLQGRIPVLVATTTLAMGVNLPAHLVIIRSTFLYGPGTDKDYEVSQLLQMIGRAGRPQFDTFATAIILTTEENKIKYEKLMNGADPVESFLHLKLKEHLNSEIVLQTISGLELALQWLKSTFLYIRARKNPKYYGLGIKYDEIDRKLQELCVRNLNGLAKYGLIYFDEFQITSTDIGKMMSRSYLAFETMKMFTELQGTETLDFLLSKISGCYELQDFTLRANEKRTLNTLNRDKQKVTVRFPLPGKIKTPDMKVNILIQAAIGCLVLPDPSLSLEVPKVLRLSLRIAKCLVRYVWHKTQTNQKNCFELLYSAAVLSKCLNCKLWENTIYVTRQIDRVGPALSRLLADSGITSFGSLEAKNARDIELMINRQPPFGNRLIESARRLPKYSLSLKQLEASNFTEATIEIRVILENYELLLQGATAGLEHTSILLIGSDTNDIILRCRIKDEVLVKNEGMYTQTMKVNCQKVIAHLVSEFWAGLDVSTAFNPFYQRRKMDYELHNNQDRVKYIEEADESYETSPQSVTSTRKSRSSNKVLKYVDKFSAETMDMGRISLPAKSPLALEEEYYLTEDEIECDLGDKDDKSDKKENFDFGSDFIDQLLRSDYESVTGTSSNNSHHLGNSELATKAETLEHVDFEEDWESWTNSPEIHQQSNVSEVTYRKTKLDEYVGDPTSSKLSTSYDLGPDSFACNWEDWEVNDGAEYIDNSSLMSSKPNYVNEESSNNLNAFEDIRQSTKRENNCLLISNDDTEPKEKRSRSLFAGSIQAELNKGDKFDKGISEASAFNGGSSLLIHHPTGSLDSNQKNSYPKAHSTDGCGETNTPLSFSYKEKPREKKIRIIPATDIISKDLGSESVTEQSVSKVMHSADKTQSVNGPRHQPSFSAKPPEVDVPCEKPRQSVVSNRVKRIIFEKKQSLPTKQERIFIMAEKIETNRSSAEENLSKNFPVDSIPQNPILTETYSALPSKPAVDGSFKTFPKETQIAPKANVQELYGFNDTSLGNGYERIETFDFCETETILKRHDFVQNISFNSSDTIKASNMFQNYAGQVKDKVELGYVYDNDADDITYLNSYPCSEGFDPRLSRSYGPTMRIQEESPQSRGKRIFTSGLGALHDFIPVFQESRPMRSENYASAMNIPEQIIQCNDKRNCNPRLYPDTDKHFHKPVTPQDYDSTLRIPEKNPRRDPKEYFIPRFDTGSSNSSIFHDPRVARSRNFNLTTKEPQQILQGSNEASFVPRTSPMMRDVRPVRFQNYDSTIKIPERNPHSNNEGDLAPRFDTGKDGSTVLYHSRSMRRQGFDSSVKMQAPQSNDDVSFIPRTDTCNGSSPVIRTEPVTSHNFVSKVNTSKLSSQNDYNRSIVPRRVTDYDNRLMTPSKLSLPRSYLCDSKVERDIQDIKEIFFNKHSELSNEWANDVNLKKCSIQKEFVDPNSFCKPEKNWNYNETCGAAASGHFENNGLNSSPTRNAQKYTNASFSNNISPSRHLDGPTISSTNNGTDHETAKITQAYPINRIFDETRNYETSFLSQGHFLPSQSEEGEILPSLITLNDDNSSKVLPCNTISPPGPFHAHAPVDERLISNHTNGDKLSELLNCIEADIPPHFPENSAETHFTEESPFGKSPMTPFASSRCFSASDNIGSPVFDATLDTESLNLRGCGIEEPVAEVVEKLKGDEFGYSNPFKAAYAEELFFQPGKTSSEMKTYLDSKSCLNFPKVSKNPNHINNNVDFTETAEPRIGSSNSFLDMILAKDSSSYDINEKSDEVPESSAARYKRAIQMTFRTGTAGFTPLSLSSSKPRSIVKLDPSADAFFSRMGIMGRVADTFLKSDKVSSEASNWKTEGGFVEGMQNNKGNSDDVPEFIKNVQLERGKTKKLIKLREVFQFEKRTAEFAVEEENV</sequence>
<dbReference type="Gene3D" id="3.40.50.300">
    <property type="entry name" value="P-loop containing nucleotide triphosphate hydrolases"/>
    <property type="match status" value="2"/>
</dbReference>
<dbReference type="Pfam" id="PF23445">
    <property type="entry name" value="WHD_SNRNP200"/>
    <property type="match status" value="1"/>
</dbReference>
<dbReference type="Pfam" id="PF00271">
    <property type="entry name" value="Helicase_C"/>
    <property type="match status" value="1"/>
</dbReference>
<keyword evidence="4" id="KW-0347">Helicase</keyword>
<comment type="catalytic activity">
    <reaction evidence="8">
        <text>Couples ATP hydrolysis with the unwinding of duplex DNA by translocating in the 3'-5' direction.</text>
        <dbReference type="EC" id="5.6.2.4"/>
    </reaction>
</comment>
<dbReference type="InterPro" id="IPR036390">
    <property type="entry name" value="WH_DNA-bd_sf"/>
</dbReference>
<name>A0AA88I5Q4_ARTSF</name>
<feature type="region of interest" description="Disordered" evidence="11">
    <location>
        <begin position="1624"/>
        <end position="1646"/>
    </location>
</feature>
<evidence type="ECO:0000256" key="1">
    <source>
        <dbReference type="ARBA" id="ARBA00010140"/>
    </source>
</evidence>
<evidence type="ECO:0000313" key="14">
    <source>
        <dbReference type="EMBL" id="KAK2723293.1"/>
    </source>
</evidence>
<dbReference type="PANTHER" id="PTHR47835:SF3">
    <property type="entry name" value="HELICASE FOR MEIOSIS 1"/>
    <property type="match status" value="1"/>
</dbReference>
<dbReference type="GO" id="GO:0003676">
    <property type="term" value="F:nucleic acid binding"/>
    <property type="evidence" value="ECO:0007669"/>
    <property type="project" value="InterPro"/>
</dbReference>
<feature type="domain" description="Helicase C-terminal" evidence="13">
    <location>
        <begin position="249"/>
        <end position="449"/>
    </location>
</feature>
<proteinExistence type="inferred from homology"/>
<feature type="compositionally biased region" description="Basic and acidic residues" evidence="11">
    <location>
        <begin position="1506"/>
        <end position="1519"/>
    </location>
</feature>
<comment type="similarity">
    <text evidence="1">Belongs to the helicase family. SKI2 subfamily.</text>
</comment>
<feature type="region of interest" description="Disordered" evidence="11">
    <location>
        <begin position="1188"/>
        <end position="1225"/>
    </location>
</feature>
<evidence type="ECO:0000259" key="12">
    <source>
        <dbReference type="PROSITE" id="PS51192"/>
    </source>
</evidence>
<keyword evidence="2" id="KW-0547">Nucleotide-binding</keyword>
<evidence type="ECO:0000256" key="11">
    <source>
        <dbReference type="SAM" id="MobiDB-lite"/>
    </source>
</evidence>
<keyword evidence="6" id="KW-0413">Isomerase</keyword>
<keyword evidence="3" id="KW-0378">Hydrolase</keyword>
<dbReference type="InterPro" id="IPR052247">
    <property type="entry name" value="Meiotic_Crossover_Helicase"/>
</dbReference>
<comment type="catalytic activity">
    <reaction evidence="10">
        <text>ATP + H2O = ADP + phosphate + H(+)</text>
        <dbReference type="Rhea" id="RHEA:13065"/>
        <dbReference type="ChEBI" id="CHEBI:15377"/>
        <dbReference type="ChEBI" id="CHEBI:15378"/>
        <dbReference type="ChEBI" id="CHEBI:30616"/>
        <dbReference type="ChEBI" id="CHEBI:43474"/>
        <dbReference type="ChEBI" id="CHEBI:456216"/>
        <dbReference type="EC" id="5.6.2.4"/>
    </reaction>
</comment>
<dbReference type="InterPro" id="IPR001650">
    <property type="entry name" value="Helicase_C-like"/>
</dbReference>
<dbReference type="PROSITE" id="PS51194">
    <property type="entry name" value="HELICASE_CTER"/>
    <property type="match status" value="1"/>
</dbReference>
<dbReference type="EC" id="5.6.2.4" evidence="9"/>
<dbReference type="InterPro" id="IPR011545">
    <property type="entry name" value="DEAD/DEAH_box_helicase_dom"/>
</dbReference>